<evidence type="ECO:0000313" key="2">
    <source>
        <dbReference type="Proteomes" id="UP000178859"/>
    </source>
</evidence>
<comment type="caution">
    <text evidence="1">The sequence shown here is derived from an EMBL/GenBank/DDBJ whole genome shotgun (WGS) entry which is preliminary data.</text>
</comment>
<name>A0A1F5MG22_9BACT</name>
<evidence type="ECO:0000313" key="1">
    <source>
        <dbReference type="EMBL" id="OGE64303.1"/>
    </source>
</evidence>
<sequence length="91" mass="10564">MNSQKIIVESLAMDLKRVALGLYRGSFAMADRFEEEALKRESELENQEIDSYLKNLLKKTREILSSQNVGRADDILMYSTLFQNFALKRMV</sequence>
<evidence type="ECO:0008006" key="3">
    <source>
        <dbReference type="Google" id="ProtNLM"/>
    </source>
</evidence>
<dbReference type="EMBL" id="MFDT01000070">
    <property type="protein sequence ID" value="OGE64303.1"/>
    <property type="molecule type" value="Genomic_DNA"/>
</dbReference>
<reference evidence="1 2" key="1">
    <citation type="journal article" date="2016" name="Nat. Commun.">
        <title>Thousands of microbial genomes shed light on interconnected biogeochemical processes in an aquifer system.</title>
        <authorList>
            <person name="Anantharaman K."/>
            <person name="Brown C.T."/>
            <person name="Hug L.A."/>
            <person name="Sharon I."/>
            <person name="Castelle C.J."/>
            <person name="Probst A.J."/>
            <person name="Thomas B.C."/>
            <person name="Singh A."/>
            <person name="Wilkins M.J."/>
            <person name="Karaoz U."/>
            <person name="Brodie E.L."/>
            <person name="Williams K.H."/>
            <person name="Hubbard S.S."/>
            <person name="Banfield J.F."/>
        </authorList>
    </citation>
    <scope>NUCLEOTIDE SEQUENCE [LARGE SCALE GENOMIC DNA]</scope>
</reference>
<gene>
    <name evidence="1" type="ORF">A3I48_03695</name>
</gene>
<protein>
    <recommendedName>
        <fullName evidence="3">PhoU domain-containing protein</fullName>
    </recommendedName>
</protein>
<organism evidence="1 2">
    <name type="scientific">Candidatus Daviesbacteria bacterium RIFCSPLOWO2_02_FULL_36_7</name>
    <dbReference type="NCBI Taxonomy" id="1797792"/>
    <lineage>
        <taxon>Bacteria</taxon>
        <taxon>Candidatus Daviesiibacteriota</taxon>
    </lineage>
</organism>
<dbReference type="AlphaFoldDB" id="A0A1F5MG22"/>
<accession>A0A1F5MG22</accession>
<proteinExistence type="predicted"/>
<dbReference type="Proteomes" id="UP000178859">
    <property type="component" value="Unassembled WGS sequence"/>
</dbReference>